<dbReference type="AlphaFoldDB" id="A0ABD1Q2U8"/>
<dbReference type="SUPFAM" id="SSF57716">
    <property type="entry name" value="Glucocorticoid receptor-like (DNA-binding domain)"/>
    <property type="match status" value="1"/>
</dbReference>
<evidence type="ECO:0000313" key="7">
    <source>
        <dbReference type="Proteomes" id="UP001604336"/>
    </source>
</evidence>
<dbReference type="GO" id="GO:0008270">
    <property type="term" value="F:zinc ion binding"/>
    <property type="evidence" value="ECO:0007669"/>
    <property type="project" value="UniProtKB-KW"/>
</dbReference>
<comment type="caution">
    <text evidence="6">The sequence shown here is derived from an EMBL/GenBank/DDBJ whole genome shotgun (WGS) entry which is preliminary data.</text>
</comment>
<dbReference type="Proteomes" id="UP001604336">
    <property type="component" value="Unassembled WGS sequence"/>
</dbReference>
<dbReference type="Gene3D" id="3.30.50.10">
    <property type="entry name" value="Erythroid Transcription Factor GATA-1, subunit A"/>
    <property type="match status" value="1"/>
</dbReference>
<proteinExistence type="predicted"/>
<sequence>MQLGQANANVNLNNLNTSTYGTSAIGHIVAPVTDSSSSIPYGLRHDNIAISTRRSNNTRVCKVCGVDQTPLWRKGPDGPQMVPTSDGNGADSNQIALIRIHPAIILEDLNLQIDLSFLETDRDGSNPGQSGSKQ</sequence>
<dbReference type="PROSITE" id="PS50114">
    <property type="entry name" value="GATA_ZN_FINGER_2"/>
    <property type="match status" value="1"/>
</dbReference>
<dbReference type="GO" id="GO:0003677">
    <property type="term" value="F:DNA binding"/>
    <property type="evidence" value="ECO:0007669"/>
    <property type="project" value="UniProtKB-KW"/>
</dbReference>
<protein>
    <submittedName>
        <fullName evidence="6">Zinc finger protein</fullName>
    </submittedName>
</protein>
<organism evidence="6 7">
    <name type="scientific">Abeliophyllum distichum</name>
    <dbReference type="NCBI Taxonomy" id="126358"/>
    <lineage>
        <taxon>Eukaryota</taxon>
        <taxon>Viridiplantae</taxon>
        <taxon>Streptophyta</taxon>
        <taxon>Embryophyta</taxon>
        <taxon>Tracheophyta</taxon>
        <taxon>Spermatophyta</taxon>
        <taxon>Magnoliopsida</taxon>
        <taxon>eudicotyledons</taxon>
        <taxon>Gunneridae</taxon>
        <taxon>Pentapetalae</taxon>
        <taxon>asterids</taxon>
        <taxon>lamiids</taxon>
        <taxon>Lamiales</taxon>
        <taxon>Oleaceae</taxon>
        <taxon>Forsythieae</taxon>
        <taxon>Abeliophyllum</taxon>
    </lineage>
</organism>
<gene>
    <name evidence="6" type="ORF">Adt_38612</name>
</gene>
<dbReference type="EMBL" id="JBFOLK010000012">
    <property type="protein sequence ID" value="KAL2470476.1"/>
    <property type="molecule type" value="Genomic_DNA"/>
</dbReference>
<dbReference type="InterPro" id="IPR000679">
    <property type="entry name" value="Znf_GATA"/>
</dbReference>
<evidence type="ECO:0000256" key="2">
    <source>
        <dbReference type="ARBA" id="ARBA00023125"/>
    </source>
</evidence>
<evidence type="ECO:0000256" key="1">
    <source>
        <dbReference type="ARBA" id="ARBA00023015"/>
    </source>
</evidence>
<keyword evidence="4" id="KW-0479">Metal-binding</keyword>
<keyword evidence="3" id="KW-0804">Transcription</keyword>
<reference evidence="7" key="1">
    <citation type="submission" date="2024-07" db="EMBL/GenBank/DDBJ databases">
        <title>Two chromosome-level genome assemblies of Korean endemic species Abeliophyllum distichum and Forsythia ovata (Oleaceae).</title>
        <authorList>
            <person name="Jang H."/>
        </authorList>
    </citation>
    <scope>NUCLEOTIDE SEQUENCE [LARGE SCALE GENOMIC DNA]</scope>
</reference>
<accession>A0ABD1Q2U8</accession>
<dbReference type="InterPro" id="IPR013088">
    <property type="entry name" value="Znf_NHR/GATA"/>
</dbReference>
<feature type="domain" description="GATA-type" evidence="5">
    <location>
        <begin position="55"/>
        <end position="78"/>
    </location>
</feature>
<keyword evidence="4" id="KW-0863">Zinc-finger</keyword>
<evidence type="ECO:0000259" key="5">
    <source>
        <dbReference type="PROSITE" id="PS50114"/>
    </source>
</evidence>
<evidence type="ECO:0000256" key="3">
    <source>
        <dbReference type="ARBA" id="ARBA00023163"/>
    </source>
</evidence>
<name>A0ABD1Q2U8_9LAMI</name>
<evidence type="ECO:0000313" key="6">
    <source>
        <dbReference type="EMBL" id="KAL2470476.1"/>
    </source>
</evidence>
<evidence type="ECO:0000256" key="4">
    <source>
        <dbReference type="PROSITE-ProRule" id="PRU00094"/>
    </source>
</evidence>
<keyword evidence="7" id="KW-1185">Reference proteome</keyword>
<keyword evidence="4" id="KW-0862">Zinc</keyword>
<keyword evidence="1" id="KW-0805">Transcription regulation</keyword>
<keyword evidence="2" id="KW-0238">DNA-binding</keyword>